<keyword evidence="2" id="KW-1185">Reference proteome</keyword>
<sequence>MLVLPGGTAVGPLNVQAERLTNNAAPPLWRQQWLSWTLSLLQLSCPKATTGGDQIEALRSFLDKLDQVQLHTIVMPAKKFKKQELYPESAYIMHCSTLAGWSLVEKGKVKKASSTSVRAAKTL</sequence>
<dbReference type="EMBL" id="JBBPFD010000703">
    <property type="protein sequence ID" value="KAK7877297.1"/>
    <property type="molecule type" value="Genomic_DNA"/>
</dbReference>
<dbReference type="AlphaFoldDB" id="A0AAW0MCN5"/>
<reference evidence="2" key="1">
    <citation type="submission" date="2024-04" db="EMBL/GenBank/DDBJ databases">
        <title>Salinicola lusitanus LLJ914,a marine bacterium isolated from the Okinawa Trough.</title>
        <authorList>
            <person name="Li J."/>
        </authorList>
    </citation>
    <scope>NUCLEOTIDE SEQUENCE [LARGE SCALE GENOMIC DNA]</scope>
</reference>
<protein>
    <submittedName>
        <fullName evidence="1">Uncharacterized protein</fullName>
    </submittedName>
</protein>
<organism evidence="1 2">
    <name type="scientific">Mugilogobius chulae</name>
    <name type="common">yellowstripe goby</name>
    <dbReference type="NCBI Taxonomy" id="88201"/>
    <lineage>
        <taxon>Eukaryota</taxon>
        <taxon>Metazoa</taxon>
        <taxon>Chordata</taxon>
        <taxon>Craniata</taxon>
        <taxon>Vertebrata</taxon>
        <taxon>Euteleostomi</taxon>
        <taxon>Actinopterygii</taxon>
        <taxon>Neopterygii</taxon>
        <taxon>Teleostei</taxon>
        <taxon>Neoteleostei</taxon>
        <taxon>Acanthomorphata</taxon>
        <taxon>Gobiaria</taxon>
        <taxon>Gobiiformes</taxon>
        <taxon>Gobioidei</taxon>
        <taxon>Gobiidae</taxon>
        <taxon>Gobionellinae</taxon>
        <taxon>Mugilogobius</taxon>
    </lineage>
</organism>
<dbReference type="Proteomes" id="UP001460270">
    <property type="component" value="Unassembled WGS sequence"/>
</dbReference>
<comment type="caution">
    <text evidence="1">The sequence shown here is derived from an EMBL/GenBank/DDBJ whole genome shotgun (WGS) entry which is preliminary data.</text>
</comment>
<evidence type="ECO:0000313" key="1">
    <source>
        <dbReference type="EMBL" id="KAK7877297.1"/>
    </source>
</evidence>
<proteinExistence type="predicted"/>
<name>A0AAW0MCN5_9GOBI</name>
<accession>A0AAW0MCN5</accession>
<gene>
    <name evidence="1" type="ORF">WMY93_031989</name>
</gene>
<evidence type="ECO:0000313" key="2">
    <source>
        <dbReference type="Proteomes" id="UP001460270"/>
    </source>
</evidence>